<dbReference type="Pfam" id="PF04012">
    <property type="entry name" value="PspA_IM30"/>
    <property type="match status" value="1"/>
</dbReference>
<dbReference type="KEGG" id="mpar:F7D14_02590"/>
<evidence type="ECO:0000256" key="2">
    <source>
        <dbReference type="SAM" id="Coils"/>
    </source>
</evidence>
<evidence type="ECO:0000256" key="1">
    <source>
        <dbReference type="ARBA" id="ARBA00043985"/>
    </source>
</evidence>
<sequence length="228" mass="24996">MTESIAARIKRILSGDFGDLVDRMEASRAESVMKETVREVERIIDEARSEMGRASARRLQATRQAQMVRKKIEDLGDNARAAMKEGREDLAQAAVSRQLDLEAQLEGLAKAEQEAAGDESAMARDIAALSARMNDMRESLEAFAAARREAERDAPAGADAVKTPDRRVETSVAAFERAMKAAAGEIPTFAATKAETSAKLAELDVILRDRQIADRMTALKADVKLRFM</sequence>
<reference evidence="3 4" key="1">
    <citation type="submission" date="2019-09" db="EMBL/GenBank/DDBJ databases">
        <title>Isolation and complete genome sequencing of Methylocystis species.</title>
        <authorList>
            <person name="Rumah B.L."/>
            <person name="Stead C.E."/>
            <person name="Stevens B.C."/>
            <person name="Minton N.P."/>
            <person name="Grosse-Honebrink A."/>
            <person name="Zhang Y."/>
        </authorList>
    </citation>
    <scope>NUCLEOTIDE SEQUENCE [LARGE SCALE GENOMIC DNA]</scope>
    <source>
        <strain evidence="3 4">BRCS2</strain>
    </source>
</reference>
<accession>A0A6B8M2D0</accession>
<name>A0A6B8M2D0_9HYPH</name>
<evidence type="ECO:0000313" key="4">
    <source>
        <dbReference type="Proteomes" id="UP000422569"/>
    </source>
</evidence>
<dbReference type="AlphaFoldDB" id="A0A6B8M2D0"/>
<dbReference type="RefSeq" id="WP_016919834.1">
    <property type="nucleotide sequence ID" value="NZ_CP044331.1"/>
</dbReference>
<evidence type="ECO:0000313" key="3">
    <source>
        <dbReference type="EMBL" id="QGM96475.1"/>
    </source>
</evidence>
<proteinExistence type="inferred from homology"/>
<gene>
    <name evidence="3" type="ORF">F7D14_02590</name>
</gene>
<dbReference type="Proteomes" id="UP000422569">
    <property type="component" value="Chromosome"/>
</dbReference>
<organism evidence="3 4">
    <name type="scientific">Methylocystis parvus</name>
    <dbReference type="NCBI Taxonomy" id="134"/>
    <lineage>
        <taxon>Bacteria</taxon>
        <taxon>Pseudomonadati</taxon>
        <taxon>Pseudomonadota</taxon>
        <taxon>Alphaproteobacteria</taxon>
        <taxon>Hyphomicrobiales</taxon>
        <taxon>Methylocystaceae</taxon>
        <taxon>Methylocystis</taxon>
    </lineage>
</organism>
<protein>
    <recommendedName>
        <fullName evidence="5">PspA/IM30 family protein</fullName>
    </recommendedName>
</protein>
<evidence type="ECO:0008006" key="5">
    <source>
        <dbReference type="Google" id="ProtNLM"/>
    </source>
</evidence>
<comment type="similarity">
    <text evidence="1">Belongs to the PspA/Vipp/IM30 family.</text>
</comment>
<dbReference type="InterPro" id="IPR007157">
    <property type="entry name" value="PspA_VIPP1"/>
</dbReference>
<keyword evidence="2" id="KW-0175">Coiled coil</keyword>
<feature type="coiled-coil region" evidence="2">
    <location>
        <begin position="37"/>
        <end position="85"/>
    </location>
</feature>
<keyword evidence="4" id="KW-1185">Reference proteome</keyword>
<dbReference type="EMBL" id="CP044331">
    <property type="protein sequence ID" value="QGM96475.1"/>
    <property type="molecule type" value="Genomic_DNA"/>
</dbReference>